<dbReference type="Proteomes" id="UP000886595">
    <property type="component" value="Unassembled WGS sequence"/>
</dbReference>
<feature type="domain" description="RNase H type-1" evidence="1">
    <location>
        <begin position="90"/>
        <end position="158"/>
    </location>
</feature>
<proteinExistence type="predicted"/>
<comment type="caution">
    <text evidence="2">The sequence shown here is derived from an EMBL/GenBank/DDBJ whole genome shotgun (WGS) entry which is preliminary data.</text>
</comment>
<keyword evidence="3" id="KW-1185">Reference proteome</keyword>
<organism evidence="2 3">
    <name type="scientific">Brassica carinata</name>
    <name type="common">Ethiopian mustard</name>
    <name type="synonym">Abyssinian cabbage</name>
    <dbReference type="NCBI Taxonomy" id="52824"/>
    <lineage>
        <taxon>Eukaryota</taxon>
        <taxon>Viridiplantae</taxon>
        <taxon>Streptophyta</taxon>
        <taxon>Embryophyta</taxon>
        <taxon>Tracheophyta</taxon>
        <taxon>Spermatophyta</taxon>
        <taxon>Magnoliopsida</taxon>
        <taxon>eudicotyledons</taxon>
        <taxon>Gunneridae</taxon>
        <taxon>Pentapetalae</taxon>
        <taxon>rosids</taxon>
        <taxon>malvids</taxon>
        <taxon>Brassicales</taxon>
        <taxon>Brassicaceae</taxon>
        <taxon>Brassiceae</taxon>
        <taxon>Brassica</taxon>
    </lineage>
</organism>
<dbReference type="Pfam" id="PF13456">
    <property type="entry name" value="RVT_3"/>
    <property type="match status" value="1"/>
</dbReference>
<protein>
    <recommendedName>
        <fullName evidence="1">RNase H type-1 domain-containing protein</fullName>
    </recommendedName>
</protein>
<dbReference type="PANTHER" id="PTHR47074:SF49">
    <property type="entry name" value="POLYNUCLEOTIDYL TRANSFERASE, RIBONUCLEASE H-LIKE SUPERFAMILY PROTEIN"/>
    <property type="match status" value="1"/>
</dbReference>
<dbReference type="GO" id="GO:0004523">
    <property type="term" value="F:RNA-DNA hybrid ribonuclease activity"/>
    <property type="evidence" value="ECO:0007669"/>
    <property type="project" value="InterPro"/>
</dbReference>
<accession>A0A8X7SHV2</accession>
<gene>
    <name evidence="2" type="ORF">Bca52824_026310</name>
</gene>
<evidence type="ECO:0000259" key="1">
    <source>
        <dbReference type="Pfam" id="PF13456"/>
    </source>
</evidence>
<dbReference type="CDD" id="cd06222">
    <property type="entry name" value="RNase_H_like"/>
    <property type="match status" value="1"/>
</dbReference>
<evidence type="ECO:0000313" key="2">
    <source>
        <dbReference type="EMBL" id="KAG2306562.1"/>
    </source>
</evidence>
<evidence type="ECO:0000313" key="3">
    <source>
        <dbReference type="Proteomes" id="UP000886595"/>
    </source>
</evidence>
<dbReference type="InterPro" id="IPR044730">
    <property type="entry name" value="RNase_H-like_dom_plant"/>
</dbReference>
<dbReference type="InterPro" id="IPR052929">
    <property type="entry name" value="RNase_H-like_EbsB-rel"/>
</dbReference>
<dbReference type="AlphaFoldDB" id="A0A8X7SHV2"/>
<sequence>MTAATWTPLPPFGITSNALPWICWSLWTSRNRLLFEKRGSTPSDIMLNALSSIKEWGKAQSANIITVSAPTLPIPRYQHHRSSSPTICCNTDAAWQSTSERAGLAWIFTDQEGHELNWGSLAQDHISSACMAEAITIRSALLHIADLHYLHILLSSDS</sequence>
<name>A0A8X7SHV2_BRACI</name>
<dbReference type="EMBL" id="JAAMPC010000006">
    <property type="protein sequence ID" value="KAG2306562.1"/>
    <property type="molecule type" value="Genomic_DNA"/>
</dbReference>
<dbReference type="OrthoDB" id="1712133at2759"/>
<reference evidence="2 3" key="1">
    <citation type="submission" date="2020-02" db="EMBL/GenBank/DDBJ databases">
        <authorList>
            <person name="Ma Q."/>
            <person name="Huang Y."/>
            <person name="Song X."/>
            <person name="Pei D."/>
        </authorList>
    </citation>
    <scope>NUCLEOTIDE SEQUENCE [LARGE SCALE GENOMIC DNA]</scope>
    <source>
        <strain evidence="2">Sxm20200214</strain>
        <tissue evidence="2">Leaf</tissue>
    </source>
</reference>
<dbReference type="InterPro" id="IPR002156">
    <property type="entry name" value="RNaseH_domain"/>
</dbReference>
<dbReference type="GO" id="GO:0003676">
    <property type="term" value="F:nucleic acid binding"/>
    <property type="evidence" value="ECO:0007669"/>
    <property type="project" value="InterPro"/>
</dbReference>
<dbReference type="PANTHER" id="PTHR47074">
    <property type="entry name" value="BNAC02G40300D PROTEIN"/>
    <property type="match status" value="1"/>
</dbReference>